<evidence type="ECO:0000313" key="2">
    <source>
        <dbReference type="Proteomes" id="UP000247409"/>
    </source>
</evidence>
<reference evidence="1 2" key="1">
    <citation type="journal article" date="2018" name="Mol. Biol. Evol.">
        <title>Analysis of the draft genome of the red seaweed Gracilariopsis chorda provides insights into genome size evolution in Rhodophyta.</title>
        <authorList>
            <person name="Lee J."/>
            <person name="Yang E.C."/>
            <person name="Graf L."/>
            <person name="Yang J.H."/>
            <person name="Qiu H."/>
            <person name="Zel Zion U."/>
            <person name="Chan C.X."/>
            <person name="Stephens T.G."/>
            <person name="Weber A.P.M."/>
            <person name="Boo G.H."/>
            <person name="Boo S.M."/>
            <person name="Kim K.M."/>
            <person name="Shin Y."/>
            <person name="Jung M."/>
            <person name="Lee S.J."/>
            <person name="Yim H.S."/>
            <person name="Lee J.H."/>
            <person name="Bhattacharya D."/>
            <person name="Yoon H.S."/>
        </authorList>
    </citation>
    <scope>NUCLEOTIDE SEQUENCE [LARGE SCALE GENOMIC DNA]</scope>
    <source>
        <strain evidence="1 2">SKKU-2015</strain>
        <tissue evidence="1">Whole body</tissue>
    </source>
</reference>
<dbReference type="Proteomes" id="UP000247409">
    <property type="component" value="Unassembled WGS sequence"/>
</dbReference>
<evidence type="ECO:0000313" key="1">
    <source>
        <dbReference type="EMBL" id="PXF48071.1"/>
    </source>
</evidence>
<dbReference type="EMBL" id="NBIV01000016">
    <property type="protein sequence ID" value="PXF48071.1"/>
    <property type="molecule type" value="Genomic_DNA"/>
</dbReference>
<dbReference type="PROSITE" id="PS51257">
    <property type="entry name" value="PROKAR_LIPOPROTEIN"/>
    <property type="match status" value="1"/>
</dbReference>
<dbReference type="OrthoDB" id="5828at2759"/>
<name>A0A2V3J0Z4_9FLOR</name>
<gene>
    <name evidence="1" type="ORF">BWQ96_02023</name>
</gene>
<dbReference type="AlphaFoldDB" id="A0A2V3J0Z4"/>
<accession>A0A2V3J0Z4</accession>
<comment type="caution">
    <text evidence="1">The sequence shown here is derived from an EMBL/GenBank/DDBJ whole genome shotgun (WGS) entry which is preliminary data.</text>
</comment>
<organism evidence="1 2">
    <name type="scientific">Gracilariopsis chorda</name>
    <dbReference type="NCBI Taxonomy" id="448386"/>
    <lineage>
        <taxon>Eukaryota</taxon>
        <taxon>Rhodophyta</taxon>
        <taxon>Florideophyceae</taxon>
        <taxon>Rhodymeniophycidae</taxon>
        <taxon>Gracilariales</taxon>
        <taxon>Gracilariaceae</taxon>
        <taxon>Gracilariopsis</taxon>
    </lineage>
</organism>
<protein>
    <submittedName>
        <fullName evidence="1">Uncharacterized protein</fullName>
    </submittedName>
</protein>
<sequence>MLSDARRSKRERPSHYAFLAPCSLATSCHSSFLGQRRSRLCRRIASSHVHQHAQNRRATIRCLSKHNANRSPQPSPPSPFNVFRILKNALFATAAGLAVFVPRNAIAKQSVITITDQVPNFTLPSQAESLRRESGGQSIVVKTLNGAKKVAPVVLVGVGSAWALKNMYTRVQQQRLKDFQDQLRSSSYEGLNTSLFSKDSDVDQGATTSAYSPQSQARYKFRNVDGRNSDRNLSSKVKLDIFQTREASMKSNVSNASYEGIVDASPTSPFERAIDEFITKDFTSMPDDRKSALADIANLRDSSGLSGTAARSVAEAYVSRAVSAKIDRAVVSLSFDEVESVRNLIAAVEIMDAAEEIDKAAKLNYIGIHRGKESEKEELYRRYAVHCFTNESKLDVEIMRLQKLQDLLKIDRARSEAILADVSKVMFQVAVSQAMVDGEDKNANMDSVKELYESFGSLVDQDSADSITSEVAVMRIMYALQMLLQQEGSLKDIEKFGQMCQELGVDIDELISRVGVLEKTMGADATQFVDELRDIVKAAGDNQNEVDSAEKTPATD</sequence>
<keyword evidence="2" id="KW-1185">Reference proteome</keyword>
<proteinExistence type="predicted"/>